<organism evidence="1 2">
    <name type="scientific">Sphingobium indicum (strain DSM 16412 / CCM 7286 / MTCC 6364 / B90A)</name>
    <dbReference type="NCBI Taxonomy" id="861109"/>
    <lineage>
        <taxon>Bacteria</taxon>
        <taxon>Pseudomonadati</taxon>
        <taxon>Pseudomonadota</taxon>
        <taxon>Alphaproteobacteria</taxon>
        <taxon>Sphingomonadales</taxon>
        <taxon>Sphingomonadaceae</taxon>
        <taxon>Sphingobium</taxon>
    </lineage>
</organism>
<reference evidence="1 2" key="1">
    <citation type="journal article" date="2012" name="J. Bacteriol.">
        <title>Genome sequence of Sphingobium indicum B90A, a hexachlorocyclohexane-degrading bacterium.</title>
        <authorList>
            <person name="Anand S."/>
            <person name="Sangwan N."/>
            <person name="Lata P."/>
            <person name="Kaur J."/>
            <person name="Dua A."/>
            <person name="Singh A.K."/>
            <person name="Verma M."/>
            <person name="Kaur J."/>
            <person name="Khurana J.P."/>
            <person name="Khurana P."/>
            <person name="Mathur S."/>
            <person name="Lal R."/>
        </authorList>
    </citation>
    <scope>NUCLEOTIDE SEQUENCE [LARGE SCALE GENOMIC DNA]</scope>
    <source>
        <strain evidence="2">DSM 16412 / CCM 7286 / MTCC 6364 / B90A</strain>
    </source>
</reference>
<evidence type="ECO:0000313" key="1">
    <source>
        <dbReference type="EMBL" id="APL95974.1"/>
    </source>
</evidence>
<sequence length="110" mass="11914">MIAWTITPDHADLLASAYLELVDPSADPQDLGTALLADSLQGVQAGEGRKLAREWQAVEAYSFSRVPIAAREKEIADAVALVSDTARSASGWYETDTRRALAEIWETLAP</sequence>
<dbReference type="AlphaFoldDB" id="A0A1L5BSX7"/>
<dbReference type="Proteomes" id="UP000004550">
    <property type="component" value="Chromosome"/>
</dbReference>
<dbReference type="RefSeq" id="WP_007681896.1">
    <property type="nucleotide sequence ID" value="NZ_CP013070.1"/>
</dbReference>
<dbReference type="EMBL" id="CP013070">
    <property type="protein sequence ID" value="APL95974.1"/>
    <property type="molecule type" value="Genomic_DNA"/>
</dbReference>
<name>A0A1L5BSX7_SPHIB</name>
<protein>
    <submittedName>
        <fullName evidence="1">Uncharacterized protein</fullName>
    </submittedName>
</protein>
<dbReference type="KEGG" id="sinb:SIDU_16460"/>
<accession>A0A1L5BSX7</accession>
<evidence type="ECO:0000313" key="2">
    <source>
        <dbReference type="Proteomes" id="UP000004550"/>
    </source>
</evidence>
<proteinExistence type="predicted"/>
<gene>
    <name evidence="1" type="ORF">SIDU_16460</name>
</gene>